<dbReference type="RefSeq" id="WP_301638707.1">
    <property type="nucleotide sequence ID" value="NZ_JADYTN010000046.1"/>
</dbReference>
<name>A0ABS9CIZ6_9BACT</name>
<accession>A0ABS9CIZ6</accession>
<gene>
    <name evidence="1" type="ORF">I6E12_12140</name>
</gene>
<protein>
    <submittedName>
        <fullName evidence="1">Uncharacterized protein</fullName>
    </submittedName>
</protein>
<dbReference type="Proteomes" id="UP001200470">
    <property type="component" value="Unassembled WGS sequence"/>
</dbReference>
<comment type="caution">
    <text evidence="1">The sequence shown here is derived from an EMBL/GenBank/DDBJ whole genome shotgun (WGS) entry which is preliminary data.</text>
</comment>
<organism evidence="1 2">
    <name type="scientific">Xylanibacter brevis</name>
    <dbReference type="NCBI Taxonomy" id="83231"/>
    <lineage>
        <taxon>Bacteria</taxon>
        <taxon>Pseudomonadati</taxon>
        <taxon>Bacteroidota</taxon>
        <taxon>Bacteroidia</taxon>
        <taxon>Bacteroidales</taxon>
        <taxon>Prevotellaceae</taxon>
        <taxon>Xylanibacter</taxon>
    </lineage>
</organism>
<sequence length="84" mass="9189">MEKNILSQFASQFAEASLTSLVESFNAQVGNRGFNSARAAHDHALIDEFVRRGVDVSAISDGHSISFAHHVALDETAMRLVFQN</sequence>
<keyword evidence="2" id="KW-1185">Reference proteome</keyword>
<proteinExistence type="predicted"/>
<dbReference type="EMBL" id="JADYTN010000046">
    <property type="protein sequence ID" value="MCF2564845.1"/>
    <property type="molecule type" value="Genomic_DNA"/>
</dbReference>
<evidence type="ECO:0000313" key="2">
    <source>
        <dbReference type="Proteomes" id="UP001200470"/>
    </source>
</evidence>
<evidence type="ECO:0000313" key="1">
    <source>
        <dbReference type="EMBL" id="MCF2564845.1"/>
    </source>
</evidence>
<reference evidence="1 2" key="1">
    <citation type="submission" date="2020-12" db="EMBL/GenBank/DDBJ databases">
        <title>Whole genome sequences of gut porcine anaerobes.</title>
        <authorList>
            <person name="Kubasova T."/>
            <person name="Jahodarova E."/>
            <person name="Rychlik I."/>
        </authorList>
    </citation>
    <scope>NUCLEOTIDE SEQUENCE [LARGE SCALE GENOMIC DNA]</scope>
    <source>
        <strain evidence="1 2">An925</strain>
    </source>
</reference>